<comment type="subunit">
    <text evidence="5">Binds PPP1CA and actin.</text>
</comment>
<organism evidence="7 8">
    <name type="scientific">Eptatretus burgeri</name>
    <name type="common">Inshore hagfish</name>
    <dbReference type="NCBI Taxonomy" id="7764"/>
    <lineage>
        <taxon>Eukaryota</taxon>
        <taxon>Metazoa</taxon>
        <taxon>Chordata</taxon>
        <taxon>Craniata</taxon>
        <taxon>Vertebrata</taxon>
        <taxon>Cyclostomata</taxon>
        <taxon>Myxini</taxon>
        <taxon>Myxiniformes</taxon>
        <taxon>Myxinidae</taxon>
        <taxon>Eptatretinae</taxon>
        <taxon>Eptatretus</taxon>
    </lineage>
</organism>
<dbReference type="SMART" id="SM00707">
    <property type="entry name" value="RPEL"/>
    <property type="match status" value="2"/>
</dbReference>
<reference evidence="7" key="2">
    <citation type="submission" date="2025-09" db="UniProtKB">
        <authorList>
            <consortium name="Ensembl"/>
        </authorList>
    </citation>
    <scope>IDENTIFICATION</scope>
</reference>
<feature type="compositionally biased region" description="Acidic residues" evidence="6">
    <location>
        <begin position="543"/>
        <end position="560"/>
    </location>
</feature>
<dbReference type="GO" id="GO:0030036">
    <property type="term" value="P:actin cytoskeleton organization"/>
    <property type="evidence" value="ECO:0007669"/>
    <property type="project" value="TreeGrafter"/>
</dbReference>
<dbReference type="Gene3D" id="6.10.140.1750">
    <property type="match status" value="1"/>
</dbReference>
<dbReference type="GO" id="GO:0004864">
    <property type="term" value="F:protein phosphatase inhibitor activity"/>
    <property type="evidence" value="ECO:0007669"/>
    <property type="project" value="UniProtKB-UniRule"/>
</dbReference>
<evidence type="ECO:0000256" key="3">
    <source>
        <dbReference type="ARBA" id="ARBA00023203"/>
    </source>
</evidence>
<feature type="compositionally biased region" description="Basic and acidic residues" evidence="6">
    <location>
        <begin position="231"/>
        <end position="253"/>
    </location>
</feature>
<dbReference type="PROSITE" id="PS51073">
    <property type="entry name" value="RPEL"/>
    <property type="match status" value="2"/>
</dbReference>
<feature type="region of interest" description="Disordered" evidence="6">
    <location>
        <begin position="316"/>
        <end position="423"/>
    </location>
</feature>
<feature type="compositionally biased region" description="Polar residues" evidence="6">
    <location>
        <begin position="376"/>
        <end position="392"/>
    </location>
</feature>
<dbReference type="Proteomes" id="UP000694388">
    <property type="component" value="Unplaced"/>
</dbReference>
<keyword evidence="2 5" id="KW-0677">Repeat</keyword>
<proteinExistence type="inferred from homology"/>
<feature type="compositionally biased region" description="Basic and acidic residues" evidence="6">
    <location>
        <begin position="395"/>
        <end position="406"/>
    </location>
</feature>
<feature type="region of interest" description="Disordered" evidence="6">
    <location>
        <begin position="231"/>
        <end position="299"/>
    </location>
</feature>
<feature type="region of interest" description="Disordered" evidence="6">
    <location>
        <begin position="520"/>
        <end position="561"/>
    </location>
</feature>
<dbReference type="Pfam" id="PF02755">
    <property type="entry name" value="RPEL"/>
    <property type="match status" value="2"/>
</dbReference>
<evidence type="ECO:0000256" key="2">
    <source>
        <dbReference type="ARBA" id="ARBA00022737"/>
    </source>
</evidence>
<evidence type="ECO:0000256" key="6">
    <source>
        <dbReference type="SAM" id="MobiDB-lite"/>
    </source>
</evidence>
<dbReference type="InterPro" id="IPR004018">
    <property type="entry name" value="RPEL_repeat"/>
</dbReference>
<evidence type="ECO:0000313" key="7">
    <source>
        <dbReference type="Ensembl" id="ENSEBUP00000002972.1"/>
    </source>
</evidence>
<accession>A0A8C4N8Z5</accession>
<dbReference type="AlphaFoldDB" id="A0A8C4N8Z5"/>
<dbReference type="Ensembl" id="ENSEBUT00000003334.1">
    <property type="protein sequence ID" value="ENSEBUP00000002972.1"/>
    <property type="gene ID" value="ENSEBUG00000002212.1"/>
</dbReference>
<dbReference type="GeneTree" id="ENSGT00940000157628"/>
<comment type="similarity">
    <text evidence="1 5">Belongs to the phosphatase and actin regulator family.</text>
</comment>
<name>A0A8C4N8Z5_EPTBU</name>
<dbReference type="GO" id="GO:0003779">
    <property type="term" value="F:actin binding"/>
    <property type="evidence" value="ECO:0007669"/>
    <property type="project" value="UniProtKB-KW"/>
</dbReference>
<sequence length="723" mass="82495">MGIVRGEGKGGVPTLHYWSNRIVTPTVLDTICNVTRLGLQYAEIPTLFAEQGRLCSWQAVLPIPSCRGFWTCKTESLKKILIGTPYLSCINMGQFSSTGEAGETEVEEKQPSNKTAMRHSLYELDSATGKQHGQHKSNFRRFLRPWKWRRKEDQGMAIETPENENKSNAIYPQPVNTAEGGRGRRNHVVSMDSVLIEHSQRLMPVDAFSKANTSKNVQMKNDSPAIAQPVEKHWRDSHSQEPSHIQDNREKRTSSATFSTFHPNPSGHKIPLLPPQYTSPSHSKEQNGSKTSTSQIRPPSKTAIEADISHPATFHSSALSSVESSTPVFEHSRPHTHPKNSKDEFEKVPETTPLTDTSERQSSPSLTEKAIGGPTIQFSNPVNRYESQTIPNQRHKAEDFSSHQDPDLPSQSIQENDDHQPSFMDDYNATTRHNHSIVKEHDEFVSSDEISRQKCKLVIQADDVVEAQSYWRVPGEPSNEPQSLIARVVLIDDSEEVNNENVEENNVRQKDGEELKYVEENDAHNDVTYSDSDSDDGPILYQENDDDDENEEEEEEEEVPISDWVRKIARIDSLAIHPGNKAHKDGTQSLPRDGWKQARTIISTELTRRLSQRPTAVELQQRNILKERNTEEEKQAKSELKRNLTRKLSMRPTVNELRKRRILHFSEYIDVAEVQDYDRRADKPWTRLTSADKAAIRKELNEFKSQEMEVHEESRQFTRFHNP</sequence>
<feature type="compositionally biased region" description="Polar residues" evidence="6">
    <location>
        <begin position="166"/>
        <end position="176"/>
    </location>
</feature>
<feature type="compositionally biased region" description="Polar residues" evidence="6">
    <location>
        <begin position="288"/>
        <end position="297"/>
    </location>
</feature>
<keyword evidence="8" id="KW-1185">Reference proteome</keyword>
<feature type="compositionally biased region" description="Polar residues" evidence="6">
    <location>
        <begin position="316"/>
        <end position="327"/>
    </location>
</feature>
<feature type="repeat" description="RPEL" evidence="4">
    <location>
        <begin position="604"/>
        <end position="629"/>
    </location>
</feature>
<feature type="compositionally biased region" description="Polar residues" evidence="6">
    <location>
        <begin position="254"/>
        <end position="263"/>
    </location>
</feature>
<evidence type="ECO:0000256" key="1">
    <source>
        <dbReference type="ARBA" id="ARBA00009795"/>
    </source>
</evidence>
<evidence type="ECO:0000256" key="4">
    <source>
        <dbReference type="PROSITE-ProRule" id="PRU00401"/>
    </source>
</evidence>
<evidence type="ECO:0000256" key="5">
    <source>
        <dbReference type="RuleBase" id="RU301113"/>
    </source>
</evidence>
<evidence type="ECO:0000313" key="8">
    <source>
        <dbReference type="Proteomes" id="UP000694388"/>
    </source>
</evidence>
<feature type="repeat" description="RPEL" evidence="4">
    <location>
        <begin position="642"/>
        <end position="667"/>
    </location>
</feature>
<keyword evidence="3 5" id="KW-0009">Actin-binding</keyword>
<dbReference type="PANTHER" id="PTHR12751">
    <property type="entry name" value="PHOSPHATASE AND ACTIN REGULATOR PHACTR"/>
    <property type="match status" value="1"/>
</dbReference>
<feature type="compositionally biased region" description="Basic and acidic residues" evidence="6">
    <location>
        <begin position="340"/>
        <end position="349"/>
    </location>
</feature>
<feature type="compositionally biased region" description="Polar residues" evidence="6">
    <location>
        <begin position="352"/>
        <end position="366"/>
    </location>
</feature>
<dbReference type="PANTHER" id="PTHR12751:SF18">
    <property type="entry name" value="PHOSPHATASE AND ACTIN REGULATOR 1"/>
    <property type="match status" value="1"/>
</dbReference>
<dbReference type="Gene3D" id="6.10.140.2130">
    <property type="match status" value="1"/>
</dbReference>
<protein>
    <recommendedName>
        <fullName evidence="5">Phosphatase and actin regulator</fullName>
    </recommendedName>
</protein>
<reference evidence="7" key="1">
    <citation type="submission" date="2025-08" db="UniProtKB">
        <authorList>
            <consortium name="Ensembl"/>
        </authorList>
    </citation>
    <scope>IDENTIFICATION</scope>
</reference>
<feature type="region of interest" description="Disordered" evidence="6">
    <location>
        <begin position="156"/>
        <end position="185"/>
    </location>
</feature>